<gene>
    <name evidence="5" type="primary">gp_20410</name>
</gene>
<dbReference type="PROSITE" id="PS51688">
    <property type="entry name" value="ICA"/>
    <property type="match status" value="1"/>
</dbReference>
<keyword evidence="2" id="KW-0946">Virion</keyword>
<dbReference type="GeneID" id="75691669"/>
<feature type="domain" description="Peptidase S74" evidence="4">
    <location>
        <begin position="453"/>
        <end position="550"/>
    </location>
</feature>
<comment type="subcellular location">
    <subcellularLocation>
        <location evidence="1">Virion</location>
    </subcellularLocation>
</comment>
<accession>A0AAE7RUZ7</accession>
<evidence type="ECO:0000259" key="4">
    <source>
        <dbReference type="PROSITE" id="PS51688"/>
    </source>
</evidence>
<keyword evidence="2" id="KW-1227">Viral tail protein</keyword>
<dbReference type="Proteomes" id="UP000827552">
    <property type="component" value="Segment"/>
</dbReference>
<name>A0AAE7RUZ7_9CAUD</name>
<evidence type="ECO:0000313" key="6">
    <source>
        <dbReference type="Proteomes" id="UP000827552"/>
    </source>
</evidence>
<organism evidence="5 6">
    <name type="scientific">uncultured phage cr44_1</name>
    <dbReference type="NCBI Taxonomy" id="2986405"/>
    <lineage>
        <taxon>Viruses</taxon>
        <taxon>Duplodnaviria</taxon>
        <taxon>Heunggongvirae</taxon>
        <taxon>Uroviricota</taxon>
        <taxon>Caudoviricetes</taxon>
        <taxon>Crassvirales</taxon>
        <taxon>Steigviridae</taxon>
        <taxon>Asinivirinae</taxon>
        <taxon>Kahnovirus</taxon>
        <taxon>Kahnovirus copri</taxon>
    </lineage>
</organism>
<protein>
    <recommendedName>
        <fullName evidence="4">Peptidase S74 domain-containing protein</fullName>
    </recommendedName>
</protein>
<proteinExistence type="predicted"/>
<dbReference type="GO" id="GO:0098015">
    <property type="term" value="C:virus tail"/>
    <property type="evidence" value="ECO:0007669"/>
    <property type="project" value="UniProtKB-KW"/>
</dbReference>
<dbReference type="EMBL" id="MZ130483">
    <property type="protein sequence ID" value="QWM89866.1"/>
    <property type="molecule type" value="Genomic_DNA"/>
</dbReference>
<dbReference type="RefSeq" id="YP_010359438.1">
    <property type="nucleotide sequence ID" value="NC_062773.1"/>
</dbReference>
<evidence type="ECO:0000256" key="2">
    <source>
        <dbReference type="ARBA" id="ARBA00022732"/>
    </source>
</evidence>
<dbReference type="KEGG" id="vg:75691669"/>
<keyword evidence="6" id="KW-1185">Reference proteome</keyword>
<sequence length="568" mass="61390">MSAKGKELKVNVSTDRATAISSSVGSYPNVLYFPIDDDNVIIFNGNIYDWNASVTSPKLISSGDLNTYRGTRYLGVYYANYGNSISNKPSGVSQFALHVLLENNDSSTIQVLYSKNKIYTRAYESSSWSSWTEIGAGGITSIPQASSSALGGIKIGYSDNGRNYAVELDSSGKAYVNVPWTDTNTIYNVATTSANGLMSSSDKSKLDGIQAGADAVSFSRSLSSGTKIGTININGTNTDIYAPTAGEPVEYGVATSTTLGLVRIGYPVSGKNYPVKLNSSNQMYVNVPWTDNNTTYSAGAGLSLSGTAFSLVKATPTTLGGVKVSSTEINTVSTVAATIFGSQNRIYPVQLAYPSGSAGIDGNKVLSVYVPWENTTYSVVSTSKNGLVSMNSALTELAYEDKDAGNLGSLARFGEMGMLEVSTIVEDDLALVNKSNRWTAYQDFKSGAGNSGSDMRFKREVTCMPDVLDNLMSLNVIKYIWEHPDENGIRCTFGVKADQLLSLGGVYATMVHSRADKYDTKWVEYDRFGVLAIKALQEVVMRNKQLESRIEYLEDTINSMRRVWEENS</sequence>
<reference evidence="5 6" key="1">
    <citation type="submission" date="2021-04" db="EMBL/GenBank/DDBJ databases">
        <authorList>
            <person name="Shkoporov A.N."/>
            <person name="Stockdale S.R."/>
            <person name="Guerin E."/>
            <person name="Ross R.P."/>
            <person name="Hill C."/>
        </authorList>
    </citation>
    <scope>NUCLEOTIDE SEQUENCE [LARGE SCALE GENOMIC DNA]</scope>
    <source>
        <strain evidence="6">cr44_1</strain>
    </source>
</reference>
<evidence type="ECO:0000256" key="3">
    <source>
        <dbReference type="SAM" id="Coils"/>
    </source>
</evidence>
<feature type="coiled-coil region" evidence="3">
    <location>
        <begin position="536"/>
        <end position="563"/>
    </location>
</feature>
<dbReference type="InterPro" id="IPR030392">
    <property type="entry name" value="S74_ICA"/>
</dbReference>
<evidence type="ECO:0000313" key="5">
    <source>
        <dbReference type="EMBL" id="QWM89866.1"/>
    </source>
</evidence>
<keyword evidence="3" id="KW-0175">Coiled coil</keyword>
<evidence type="ECO:0000256" key="1">
    <source>
        <dbReference type="ARBA" id="ARBA00004328"/>
    </source>
</evidence>